<evidence type="ECO:0000256" key="1">
    <source>
        <dbReference type="SAM" id="MobiDB-lite"/>
    </source>
</evidence>
<evidence type="ECO:0000313" key="2">
    <source>
        <dbReference type="EMBL" id="KDR74672.1"/>
    </source>
</evidence>
<protein>
    <recommendedName>
        <fullName evidence="4">F-box domain-containing protein</fullName>
    </recommendedName>
</protein>
<dbReference type="SUPFAM" id="SSF81383">
    <property type="entry name" value="F-box domain"/>
    <property type="match status" value="1"/>
</dbReference>
<evidence type="ECO:0008006" key="4">
    <source>
        <dbReference type="Google" id="ProtNLM"/>
    </source>
</evidence>
<sequence length="550" mass="62371">MSRRTLDHFWTHRKRINPQRLMTSAGDSQDFRLLENGPRICPRTKRKKEAQGPGVQTPTVRVDELLNGQSNEEAVKDIQSSIGKDYCSVGANAVSKHWKFFPFLSLPLDLVLEVLQYAFQAGSLISLARTCRTLRSQGYRTFLCLLRVIRQESCYTSVHLEGNIPFFAVFILTSFQGLDLGSQEKKSGLRLQIDLFNLVEFNDEICKFALMHKISSVTIQFHSHDQHLLRDDTIMLTLISMLTAIDSFSSINIWKVVAEPASPETRRSRSSRNNTQDLRPSAKTTGVLHGQVLKAMKDILFLNIHADFFHSPALRTLLPSFLRGASICEVDLECSNMAICADILSLLDCPSMERFSLVVWDPAPVLLPAAFFDRHRCLESLRLLSHVGRTNAQQKKRRSVVLLLPSTLKSAQISANYSGWKMDDVSSLSSFEIQPLTKTVQPHQTYCDAVNLLLQVMQMSSHLQFSDEFILTLSFPARLTRHIRVSTEDRDRQCKCMPIPPHQAPIRNILSLKLEIDILCDDSFVITFNPILAIRVLMYSDLSRPTCYNG</sequence>
<dbReference type="EMBL" id="KL142382">
    <property type="protein sequence ID" value="KDR74672.1"/>
    <property type="molecule type" value="Genomic_DNA"/>
</dbReference>
<reference evidence="3" key="1">
    <citation type="journal article" date="2014" name="Proc. Natl. Acad. Sci. U.S.A.">
        <title>Extensive sampling of basidiomycete genomes demonstrates inadequacy of the white-rot/brown-rot paradigm for wood decay fungi.</title>
        <authorList>
            <person name="Riley R."/>
            <person name="Salamov A.A."/>
            <person name="Brown D.W."/>
            <person name="Nagy L.G."/>
            <person name="Floudas D."/>
            <person name="Held B.W."/>
            <person name="Levasseur A."/>
            <person name="Lombard V."/>
            <person name="Morin E."/>
            <person name="Otillar R."/>
            <person name="Lindquist E.A."/>
            <person name="Sun H."/>
            <person name="LaButti K.M."/>
            <person name="Schmutz J."/>
            <person name="Jabbour D."/>
            <person name="Luo H."/>
            <person name="Baker S.E."/>
            <person name="Pisabarro A.G."/>
            <person name="Walton J.D."/>
            <person name="Blanchette R.A."/>
            <person name="Henrissat B."/>
            <person name="Martin F."/>
            <person name="Cullen D."/>
            <person name="Hibbett D.S."/>
            <person name="Grigoriev I.V."/>
        </authorList>
    </citation>
    <scope>NUCLEOTIDE SEQUENCE [LARGE SCALE GENOMIC DNA]</scope>
    <source>
        <strain evidence="3">CBS 339.88</strain>
    </source>
</reference>
<gene>
    <name evidence="2" type="ORF">GALMADRAFT_141028</name>
</gene>
<name>A0A067SX78_GALM3</name>
<accession>A0A067SX78</accession>
<dbReference type="AlphaFoldDB" id="A0A067SX78"/>
<feature type="region of interest" description="Disordered" evidence="1">
    <location>
        <begin position="264"/>
        <end position="283"/>
    </location>
</feature>
<feature type="compositionally biased region" description="Polar residues" evidence="1">
    <location>
        <begin position="273"/>
        <end position="283"/>
    </location>
</feature>
<organism evidence="2 3">
    <name type="scientific">Galerina marginata (strain CBS 339.88)</name>
    <dbReference type="NCBI Taxonomy" id="685588"/>
    <lineage>
        <taxon>Eukaryota</taxon>
        <taxon>Fungi</taxon>
        <taxon>Dikarya</taxon>
        <taxon>Basidiomycota</taxon>
        <taxon>Agaricomycotina</taxon>
        <taxon>Agaricomycetes</taxon>
        <taxon>Agaricomycetidae</taxon>
        <taxon>Agaricales</taxon>
        <taxon>Agaricineae</taxon>
        <taxon>Strophariaceae</taxon>
        <taxon>Galerina</taxon>
    </lineage>
</organism>
<dbReference type="Proteomes" id="UP000027222">
    <property type="component" value="Unassembled WGS sequence"/>
</dbReference>
<keyword evidence="3" id="KW-1185">Reference proteome</keyword>
<proteinExistence type="predicted"/>
<dbReference type="InterPro" id="IPR036047">
    <property type="entry name" value="F-box-like_dom_sf"/>
</dbReference>
<evidence type="ECO:0000313" key="3">
    <source>
        <dbReference type="Proteomes" id="UP000027222"/>
    </source>
</evidence>
<dbReference type="HOGENOM" id="CLU_028477_0_0_1"/>